<keyword evidence="7" id="KW-1185">Reference proteome</keyword>
<reference evidence="7" key="1">
    <citation type="journal article" date="2013" name="Genome Announc.">
        <title>Draft genome sequence of Pseudozyma brasiliensis sp. nov. strain GHG001, a high producer of endo-1,4-xylanase isolated from an insect pest of sugarcane.</title>
        <authorList>
            <person name="Oliveira J.V.D.C."/>
            <person name="dos Santos R.A.C."/>
            <person name="Borges T.A."/>
            <person name="Riano-Pachon D.M."/>
            <person name="Goldman G.H."/>
        </authorList>
    </citation>
    <scope>NUCLEOTIDE SEQUENCE [LARGE SCALE GENOMIC DNA]</scope>
    <source>
        <strain evidence="7">GHG001</strain>
    </source>
</reference>
<dbReference type="OMA" id="WRSKYEK"/>
<evidence type="ECO:0000313" key="6">
    <source>
        <dbReference type="EMBL" id="EST07913.1"/>
    </source>
</evidence>
<dbReference type="GO" id="GO:0005737">
    <property type="term" value="C:cytoplasm"/>
    <property type="evidence" value="ECO:0007669"/>
    <property type="project" value="TreeGrafter"/>
</dbReference>
<dbReference type="Pfam" id="PF07992">
    <property type="entry name" value="Pyr_redox_2"/>
    <property type="match status" value="1"/>
</dbReference>
<dbReference type="RefSeq" id="XP_016292902.1">
    <property type="nucleotide sequence ID" value="XM_016437437.1"/>
</dbReference>
<sequence>MSTELKNVVVIGAATAGITVVQTLAKSLPPTHRIVLIEANPVAYWSIGALRASVAPGFETKVVHDLNGKTVFGAETRHVVLAGTRVVDLHPEYVIVSRDVSGELSGVERTENGSKVAVDRVILAVGSDYGFPMRIDPSATTKEDVLEQFRKTQKEVAAAQEILVVGGGPTGVEFVGEVLDEHPNKVVTLLTRGSLLVSNGKDDLVGVGKKLLAQLQEKGVRVILDDSLELEGQKTGPLDGQKTFTTKNGKEIKADFLMIGSGGKSNTAWIKKIDFDLVDDKGLIKTTSTFNLDSSKWGKYYAVGDAANTPGLKTSQMAGKHAVPCAQNVLAAIKGEKETKKAAVPSANFFVVPLGRKGGASYMGVMTVGGWPTGMIKGKDLFLGMFEGWFKA</sequence>
<dbReference type="Gene3D" id="3.50.50.100">
    <property type="match status" value="1"/>
</dbReference>
<dbReference type="eggNOG" id="KOG2495">
    <property type="taxonomic scope" value="Eukaryota"/>
</dbReference>
<name>V5EWY1_KALBG</name>
<dbReference type="InterPro" id="IPR036188">
    <property type="entry name" value="FAD/NAD-bd_sf"/>
</dbReference>
<evidence type="ECO:0000256" key="4">
    <source>
        <dbReference type="ARBA" id="ARBA00023002"/>
    </source>
</evidence>
<dbReference type="GO" id="GO:0004174">
    <property type="term" value="F:electron-transferring-flavoprotein dehydrogenase activity"/>
    <property type="evidence" value="ECO:0007669"/>
    <property type="project" value="TreeGrafter"/>
</dbReference>
<dbReference type="STRING" id="1365824.V5EWY1"/>
<dbReference type="PANTHER" id="PTHR43735:SF3">
    <property type="entry name" value="FERROPTOSIS SUPPRESSOR PROTEIN 1"/>
    <property type="match status" value="1"/>
</dbReference>
<dbReference type="HOGENOM" id="CLU_019845_2_0_1"/>
<feature type="domain" description="FAD/NAD(P)-binding" evidence="5">
    <location>
        <begin position="7"/>
        <end position="321"/>
    </location>
</feature>
<evidence type="ECO:0000256" key="1">
    <source>
        <dbReference type="ARBA" id="ARBA00006442"/>
    </source>
</evidence>
<dbReference type="EMBL" id="KI545862">
    <property type="protein sequence ID" value="EST07913.1"/>
    <property type="molecule type" value="Genomic_DNA"/>
</dbReference>
<comment type="similarity">
    <text evidence="1">Belongs to the FAD-dependent oxidoreductase family.</text>
</comment>
<dbReference type="InterPro" id="IPR023753">
    <property type="entry name" value="FAD/NAD-binding_dom"/>
</dbReference>
<dbReference type="GeneID" id="27420109"/>
<dbReference type="GO" id="GO:0050660">
    <property type="term" value="F:flavin adenine dinucleotide binding"/>
    <property type="evidence" value="ECO:0007669"/>
    <property type="project" value="TreeGrafter"/>
</dbReference>
<evidence type="ECO:0000256" key="3">
    <source>
        <dbReference type="ARBA" id="ARBA00022827"/>
    </source>
</evidence>
<keyword evidence="3" id="KW-0274">FAD</keyword>
<evidence type="ECO:0000256" key="2">
    <source>
        <dbReference type="ARBA" id="ARBA00022630"/>
    </source>
</evidence>
<dbReference type="OrthoDB" id="202203at2759"/>
<gene>
    <name evidence="6" type="ORF">PSEUBRA_SCAF2g03040</name>
</gene>
<proteinExistence type="inferred from homology"/>
<dbReference type="SUPFAM" id="SSF51905">
    <property type="entry name" value="FAD/NAD(P)-binding domain"/>
    <property type="match status" value="1"/>
</dbReference>
<protein>
    <recommendedName>
        <fullName evidence="5">FAD/NAD(P)-binding domain-containing protein</fullName>
    </recommendedName>
</protein>
<keyword evidence="2" id="KW-0285">Flavoprotein</keyword>
<keyword evidence="4" id="KW-0560">Oxidoreductase</keyword>
<accession>V5EWY1</accession>
<dbReference type="PRINTS" id="PR00368">
    <property type="entry name" value="FADPNR"/>
</dbReference>
<dbReference type="AlphaFoldDB" id="V5EWY1"/>
<evidence type="ECO:0000313" key="7">
    <source>
        <dbReference type="Proteomes" id="UP000019377"/>
    </source>
</evidence>
<organism evidence="6 7">
    <name type="scientific">Kalmanozyma brasiliensis (strain GHG001)</name>
    <name type="common">Yeast</name>
    <name type="synonym">Pseudozyma brasiliensis</name>
    <dbReference type="NCBI Taxonomy" id="1365824"/>
    <lineage>
        <taxon>Eukaryota</taxon>
        <taxon>Fungi</taxon>
        <taxon>Dikarya</taxon>
        <taxon>Basidiomycota</taxon>
        <taxon>Ustilaginomycotina</taxon>
        <taxon>Ustilaginomycetes</taxon>
        <taxon>Ustilaginales</taxon>
        <taxon>Ustilaginaceae</taxon>
        <taxon>Kalmanozyma</taxon>
    </lineage>
</organism>
<dbReference type="PRINTS" id="PR00411">
    <property type="entry name" value="PNDRDTASEI"/>
</dbReference>
<dbReference type="Proteomes" id="UP000019377">
    <property type="component" value="Unassembled WGS sequence"/>
</dbReference>
<dbReference type="PANTHER" id="PTHR43735">
    <property type="entry name" value="APOPTOSIS-INDUCING FACTOR 1"/>
    <property type="match status" value="1"/>
</dbReference>
<evidence type="ECO:0000259" key="5">
    <source>
        <dbReference type="Pfam" id="PF07992"/>
    </source>
</evidence>